<dbReference type="InterPro" id="IPR033762">
    <property type="entry name" value="MCM_OB"/>
</dbReference>
<dbReference type="GO" id="GO:0006271">
    <property type="term" value="P:DNA strand elongation involved in DNA replication"/>
    <property type="evidence" value="ECO:0007669"/>
    <property type="project" value="TreeGrafter"/>
</dbReference>
<dbReference type="SUPFAM" id="SSF52540">
    <property type="entry name" value="P-loop containing nucleoside triphosphate hydrolases"/>
    <property type="match status" value="1"/>
</dbReference>
<feature type="domain" description="MCM C-terminal AAA(+) ATPase" evidence="8">
    <location>
        <begin position="146"/>
        <end position="304"/>
    </location>
</feature>
<evidence type="ECO:0000256" key="3">
    <source>
        <dbReference type="ARBA" id="ARBA00022705"/>
    </source>
</evidence>
<comment type="caution">
    <text evidence="9">The sequence shown here is derived from an EMBL/GenBank/DDBJ whole genome shotgun (WGS) entry which is preliminary data.</text>
</comment>
<keyword evidence="3" id="KW-0235">DNA replication</keyword>
<dbReference type="SUPFAM" id="SSF50249">
    <property type="entry name" value="Nucleic acid-binding proteins"/>
    <property type="match status" value="1"/>
</dbReference>
<dbReference type="InterPro" id="IPR027417">
    <property type="entry name" value="P-loop_NTPase"/>
</dbReference>
<dbReference type="GO" id="GO:0003697">
    <property type="term" value="F:single-stranded DNA binding"/>
    <property type="evidence" value="ECO:0007669"/>
    <property type="project" value="TreeGrafter"/>
</dbReference>
<dbReference type="InterPro" id="IPR001208">
    <property type="entry name" value="MCM_dom"/>
</dbReference>
<reference evidence="9 10" key="1">
    <citation type="submission" date="2024-01" db="EMBL/GenBank/DDBJ databases">
        <authorList>
            <person name="Waweru B."/>
        </authorList>
    </citation>
    <scope>NUCLEOTIDE SEQUENCE [LARGE SCALE GENOMIC DNA]</scope>
</reference>
<comment type="catalytic activity">
    <reaction evidence="6">
        <text>ATP + H2O = ADP + phosphate + H(+)</text>
        <dbReference type="Rhea" id="RHEA:13065"/>
        <dbReference type="ChEBI" id="CHEBI:15377"/>
        <dbReference type="ChEBI" id="CHEBI:15378"/>
        <dbReference type="ChEBI" id="CHEBI:30616"/>
        <dbReference type="ChEBI" id="CHEBI:43474"/>
        <dbReference type="ChEBI" id="CHEBI:456216"/>
        <dbReference type="EC" id="3.6.4.12"/>
    </reaction>
</comment>
<evidence type="ECO:0000256" key="2">
    <source>
        <dbReference type="ARBA" id="ARBA00012551"/>
    </source>
</evidence>
<evidence type="ECO:0000256" key="7">
    <source>
        <dbReference type="RuleBase" id="RU004070"/>
    </source>
</evidence>
<sequence length="427" mass="47741">MFGDLQYSVQLVTAILCAILDTWFADKQIVRLQETPDEIPEGGTPHTLSLLMHDKLVDVGKPGDIIEVIGIYRAMSTYIDCLHIKKTDKSRMLSEDPMEVDNGNGSHGIEGDFQFDEAKIEKLKELSGKLDMYDRLTREYLEIVYGASFRGDINILFVGDPRINKSQLLQYVQKLSLRGIYACGRGSSAVGLTVYVSKDTKTGEIVLESGALVLSDRGICCIDEFDKMCENERCVLHEVMEQQAVSIAKAGIITFLNARTSVLACANPIGKEYDPYAMQPRFGLIYLILGKADEQTDRHLAKYIVSLHFKNPDLRQNITSATSAIKSVFGQEQTSQQDSNIDLLSLTVEETLPMHNIPFEWPGYNWVMAISESSRLRASLKKENVLVKKLVVNQILPPSATDYKSCAMKRKVLIQLLFAALKLSITV</sequence>
<evidence type="ECO:0000256" key="4">
    <source>
        <dbReference type="ARBA" id="ARBA00022741"/>
    </source>
</evidence>
<dbReference type="EMBL" id="CAWUPB010000913">
    <property type="protein sequence ID" value="CAK7329870.1"/>
    <property type="molecule type" value="Genomic_DNA"/>
</dbReference>
<evidence type="ECO:0000313" key="9">
    <source>
        <dbReference type="EMBL" id="CAK7329870.1"/>
    </source>
</evidence>
<dbReference type="Pfam" id="PF17207">
    <property type="entry name" value="MCM_OB"/>
    <property type="match status" value="1"/>
</dbReference>
<dbReference type="PANTHER" id="PTHR11630:SF66">
    <property type="entry name" value="DNA REPLICATION LICENSING FACTOR MCM4"/>
    <property type="match status" value="1"/>
</dbReference>
<gene>
    <name evidence="9" type="ORF">DCAF_LOCUS7635</name>
</gene>
<dbReference type="PANTHER" id="PTHR11630">
    <property type="entry name" value="DNA REPLICATION LICENSING FACTOR MCM FAMILY MEMBER"/>
    <property type="match status" value="1"/>
</dbReference>
<proteinExistence type="inferred from homology"/>
<dbReference type="InterPro" id="IPR012340">
    <property type="entry name" value="NA-bd_OB-fold"/>
</dbReference>
<keyword evidence="7" id="KW-0238">DNA-binding</keyword>
<dbReference type="Pfam" id="PF00493">
    <property type="entry name" value="MCM"/>
    <property type="match status" value="1"/>
</dbReference>
<dbReference type="InterPro" id="IPR031327">
    <property type="entry name" value="MCM"/>
</dbReference>
<evidence type="ECO:0000256" key="1">
    <source>
        <dbReference type="ARBA" id="ARBA00008010"/>
    </source>
</evidence>
<dbReference type="GO" id="GO:0005524">
    <property type="term" value="F:ATP binding"/>
    <property type="evidence" value="ECO:0007669"/>
    <property type="project" value="UniProtKB-KW"/>
</dbReference>
<evidence type="ECO:0000313" key="10">
    <source>
        <dbReference type="Proteomes" id="UP001314170"/>
    </source>
</evidence>
<dbReference type="SMART" id="SM00350">
    <property type="entry name" value="MCM"/>
    <property type="match status" value="1"/>
</dbReference>
<dbReference type="InterPro" id="IPR018525">
    <property type="entry name" value="MCM_CS"/>
</dbReference>
<accession>A0AAV1RA94</accession>
<comment type="similarity">
    <text evidence="1 7">Belongs to the MCM family.</text>
</comment>
<dbReference type="EC" id="3.6.4.12" evidence="2"/>
<protein>
    <recommendedName>
        <fullName evidence="2">DNA helicase</fullName>
        <ecNumber evidence="2">3.6.4.12</ecNumber>
    </recommendedName>
</protein>
<dbReference type="GO" id="GO:0000347">
    <property type="term" value="C:THO complex"/>
    <property type="evidence" value="ECO:0007669"/>
    <property type="project" value="UniProtKB-ARBA"/>
</dbReference>
<evidence type="ECO:0000259" key="8">
    <source>
        <dbReference type="PROSITE" id="PS50051"/>
    </source>
</evidence>
<dbReference type="AlphaFoldDB" id="A0AAV1RA94"/>
<dbReference type="GO" id="GO:0042555">
    <property type="term" value="C:MCM complex"/>
    <property type="evidence" value="ECO:0007669"/>
    <property type="project" value="TreeGrafter"/>
</dbReference>
<dbReference type="PROSITE" id="PS00847">
    <property type="entry name" value="MCM_1"/>
    <property type="match status" value="1"/>
</dbReference>
<dbReference type="Proteomes" id="UP001314170">
    <property type="component" value="Unassembled WGS sequence"/>
</dbReference>
<name>A0AAV1RA94_9ROSI</name>
<dbReference type="GO" id="GO:1902975">
    <property type="term" value="P:mitotic DNA replication initiation"/>
    <property type="evidence" value="ECO:0007669"/>
    <property type="project" value="TreeGrafter"/>
</dbReference>
<dbReference type="PRINTS" id="PR01657">
    <property type="entry name" value="MCMFAMILY"/>
</dbReference>
<dbReference type="Gene3D" id="2.40.50.140">
    <property type="entry name" value="Nucleic acid-binding proteins"/>
    <property type="match status" value="1"/>
</dbReference>
<dbReference type="GO" id="GO:0017116">
    <property type="term" value="F:single-stranded DNA helicase activity"/>
    <property type="evidence" value="ECO:0007669"/>
    <property type="project" value="TreeGrafter"/>
</dbReference>
<evidence type="ECO:0000256" key="5">
    <source>
        <dbReference type="ARBA" id="ARBA00022840"/>
    </source>
</evidence>
<dbReference type="Gene3D" id="3.40.50.300">
    <property type="entry name" value="P-loop containing nucleotide triphosphate hydrolases"/>
    <property type="match status" value="2"/>
</dbReference>
<organism evidence="9 10">
    <name type="scientific">Dovyalis caffra</name>
    <dbReference type="NCBI Taxonomy" id="77055"/>
    <lineage>
        <taxon>Eukaryota</taxon>
        <taxon>Viridiplantae</taxon>
        <taxon>Streptophyta</taxon>
        <taxon>Embryophyta</taxon>
        <taxon>Tracheophyta</taxon>
        <taxon>Spermatophyta</taxon>
        <taxon>Magnoliopsida</taxon>
        <taxon>eudicotyledons</taxon>
        <taxon>Gunneridae</taxon>
        <taxon>Pentapetalae</taxon>
        <taxon>rosids</taxon>
        <taxon>fabids</taxon>
        <taxon>Malpighiales</taxon>
        <taxon>Salicaceae</taxon>
        <taxon>Flacourtieae</taxon>
        <taxon>Dovyalis</taxon>
    </lineage>
</organism>
<dbReference type="GO" id="GO:0000727">
    <property type="term" value="P:double-strand break repair via break-induced replication"/>
    <property type="evidence" value="ECO:0007669"/>
    <property type="project" value="TreeGrafter"/>
</dbReference>
<keyword evidence="5 7" id="KW-0067">ATP-binding</keyword>
<keyword evidence="4 7" id="KW-0547">Nucleotide-binding</keyword>
<evidence type="ECO:0000256" key="6">
    <source>
        <dbReference type="ARBA" id="ARBA00047995"/>
    </source>
</evidence>
<keyword evidence="10" id="KW-1185">Reference proteome</keyword>
<dbReference type="PROSITE" id="PS50051">
    <property type="entry name" value="MCM_2"/>
    <property type="match status" value="1"/>
</dbReference>